<proteinExistence type="predicted"/>
<protein>
    <recommendedName>
        <fullName evidence="4">DUF3139 domain-containing protein</fullName>
    </recommendedName>
</protein>
<comment type="caution">
    <text evidence="2">The sequence shown here is derived from an EMBL/GenBank/DDBJ whole genome shotgun (WGS) entry which is preliminary data.</text>
</comment>
<keyword evidence="3" id="KW-1185">Reference proteome</keyword>
<evidence type="ECO:0000256" key="1">
    <source>
        <dbReference type="SAM" id="Phobius"/>
    </source>
</evidence>
<feature type="transmembrane region" description="Helical" evidence="1">
    <location>
        <begin position="33"/>
        <end position="51"/>
    </location>
</feature>
<keyword evidence="1" id="KW-0472">Membrane</keyword>
<feature type="transmembrane region" description="Helical" evidence="1">
    <location>
        <begin position="7"/>
        <end position="27"/>
    </location>
</feature>
<evidence type="ECO:0000313" key="2">
    <source>
        <dbReference type="EMBL" id="OCA92320.1"/>
    </source>
</evidence>
<accession>A0A1B9B8B4</accession>
<evidence type="ECO:0000313" key="3">
    <source>
        <dbReference type="Proteomes" id="UP000092578"/>
    </source>
</evidence>
<gene>
    <name evidence="2" type="ORF">A8F95_00920</name>
</gene>
<dbReference type="AlphaFoldDB" id="A0A1B9B8B4"/>
<organism evidence="2 3">
    <name type="scientific">Pseudobacillus wudalianchiensis</name>
    <dbReference type="NCBI Taxonomy" id="1743143"/>
    <lineage>
        <taxon>Bacteria</taxon>
        <taxon>Bacillati</taxon>
        <taxon>Bacillota</taxon>
        <taxon>Bacilli</taxon>
        <taxon>Bacillales</taxon>
        <taxon>Bacillaceae</taxon>
        <taxon>Pseudobacillus</taxon>
    </lineage>
</organism>
<keyword evidence="1" id="KW-0812">Transmembrane</keyword>
<keyword evidence="1" id="KW-1133">Transmembrane helix</keyword>
<reference evidence="3" key="1">
    <citation type="submission" date="2016-05" db="EMBL/GenBank/DDBJ databases">
        <authorList>
            <person name="Liu B."/>
            <person name="Wang J."/>
            <person name="Zhu Y."/>
            <person name="Liu G."/>
            <person name="Chen Q."/>
            <person name="Chen Z."/>
            <person name="Lan J."/>
            <person name="Che J."/>
            <person name="Ge C."/>
            <person name="Shi H."/>
            <person name="Pan Z."/>
            <person name="Liu X."/>
        </authorList>
    </citation>
    <scope>NUCLEOTIDE SEQUENCE [LARGE SCALE GENOMIC DNA]</scope>
    <source>
        <strain evidence="3">FJAT-27215</strain>
    </source>
</reference>
<dbReference type="RefSeq" id="WP_065408836.1">
    <property type="nucleotide sequence ID" value="NZ_MAYT01000001.1"/>
</dbReference>
<dbReference type="Proteomes" id="UP000092578">
    <property type="component" value="Unassembled WGS sequence"/>
</dbReference>
<name>A0A1B9B8B4_9BACI</name>
<evidence type="ECO:0008006" key="4">
    <source>
        <dbReference type="Google" id="ProtNLM"/>
    </source>
</evidence>
<sequence length="135" mass="15584">MIGPNGVVLFSILLVPVLILTGTALLWKKRRVLFLFITIVVVTAEVYYLIYKEKAALQEWYISKDRVHEYLTKKYPGADWVLMQDDSFLRSSKTVEVVFIDEPHVTYLYSVDNGKVSLTGGSVEEGYEMKRRDEE</sequence>
<dbReference type="EMBL" id="MAYT01000001">
    <property type="protein sequence ID" value="OCA92320.1"/>
    <property type="molecule type" value="Genomic_DNA"/>
</dbReference>